<evidence type="ECO:0000256" key="1">
    <source>
        <dbReference type="ARBA" id="ARBA00022729"/>
    </source>
</evidence>
<dbReference type="OrthoDB" id="9770043at2"/>
<feature type="domain" description="Secretion system C-terminal sorting" evidence="2">
    <location>
        <begin position="288"/>
        <end position="353"/>
    </location>
</feature>
<dbReference type="NCBIfam" id="TIGR04183">
    <property type="entry name" value="Por_Secre_tail"/>
    <property type="match status" value="1"/>
</dbReference>
<dbReference type="Pfam" id="PF18962">
    <property type="entry name" value="Por_Secre_tail"/>
    <property type="match status" value="1"/>
</dbReference>
<dbReference type="AlphaFoldDB" id="A0A2N3HHY5"/>
<dbReference type="InterPro" id="IPR011050">
    <property type="entry name" value="Pectin_lyase_fold/virulence"/>
</dbReference>
<proteinExistence type="predicted"/>
<protein>
    <recommendedName>
        <fullName evidence="2">Secretion system C-terminal sorting domain-containing protein</fullName>
    </recommendedName>
</protein>
<dbReference type="SUPFAM" id="SSF51126">
    <property type="entry name" value="Pectin lyase-like"/>
    <property type="match status" value="1"/>
</dbReference>
<evidence type="ECO:0000259" key="2">
    <source>
        <dbReference type="Pfam" id="PF18962"/>
    </source>
</evidence>
<reference evidence="3 4" key="1">
    <citation type="submission" date="2017-12" db="EMBL/GenBank/DDBJ databases">
        <title>Confluentibacter flavum sp. nov., isolated from the saline lake.</title>
        <authorList>
            <person name="Yu L."/>
        </authorList>
    </citation>
    <scope>NUCLEOTIDE SEQUENCE [LARGE SCALE GENOMIC DNA]</scope>
    <source>
        <strain evidence="3 4">3B</strain>
    </source>
</reference>
<keyword evidence="1" id="KW-0732">Signal</keyword>
<dbReference type="Proteomes" id="UP000233435">
    <property type="component" value="Unassembled WGS sequence"/>
</dbReference>
<evidence type="ECO:0000313" key="4">
    <source>
        <dbReference type="Proteomes" id="UP000233435"/>
    </source>
</evidence>
<dbReference type="RefSeq" id="WP_106660215.1">
    <property type="nucleotide sequence ID" value="NZ_PJEO01000048.1"/>
</dbReference>
<name>A0A2N3HHY5_9FLAO</name>
<comment type="caution">
    <text evidence="3">The sequence shown here is derived from an EMBL/GenBank/DDBJ whole genome shotgun (WGS) entry which is preliminary data.</text>
</comment>
<accession>A0A2N3HHY5</accession>
<gene>
    <name evidence="3" type="ORF">CSW08_12500</name>
</gene>
<sequence length="356" mass="39005">MTRLLFLICFIICGTLYSQTICKVIKSGSWYEPSNWDNYPDVNISSNEEIIIPKNFYINIDSGYITNNGKISITGGTLNIYHGKELWNNGIVENITGSISSDGTIRNGNIIINNSGLYNGNSFYNHGTLTNNGRFYNTGSGKITNTGLINGSNILQSGNFTNAGNLSPGNSPGTYILDNDYTHQSTANLNIEIGGKTVGTDYDQLSISGQASLNGSLTITLIENFQPEIGDSFNILTSSNINGSFVNINKPDLVDKDWLVTYNSDSVSLSVVSSLSVLKNEDIDSSYVYPNPTSNKIYVESKSPIAKLKIYNQFGKVVLLADYQDSVDVSSLYSGLYFITIENSYGYSETKKFVKE</sequence>
<keyword evidence="4" id="KW-1185">Reference proteome</keyword>
<dbReference type="EMBL" id="PJEO01000048">
    <property type="protein sequence ID" value="PKQ44576.1"/>
    <property type="molecule type" value="Genomic_DNA"/>
</dbReference>
<organism evidence="3 4">
    <name type="scientific">Confluentibacter flavum</name>
    <dbReference type="NCBI Taxonomy" id="1909700"/>
    <lineage>
        <taxon>Bacteria</taxon>
        <taxon>Pseudomonadati</taxon>
        <taxon>Bacteroidota</taxon>
        <taxon>Flavobacteriia</taxon>
        <taxon>Flavobacteriales</taxon>
        <taxon>Flavobacteriaceae</taxon>
        <taxon>Confluentibacter</taxon>
    </lineage>
</organism>
<dbReference type="InterPro" id="IPR026444">
    <property type="entry name" value="Secre_tail"/>
</dbReference>
<evidence type="ECO:0000313" key="3">
    <source>
        <dbReference type="EMBL" id="PKQ44576.1"/>
    </source>
</evidence>